<proteinExistence type="inferred from homology"/>
<dbReference type="Proteomes" id="UP000010445">
    <property type="component" value="Unassembled WGS sequence"/>
</dbReference>
<dbReference type="RefSeq" id="WP_006063875.1">
    <property type="nucleotide sequence ID" value="NZ_KB290831.1"/>
</dbReference>
<organism evidence="9 10">
    <name type="scientific">Corynebacterium durum F0235</name>
    <dbReference type="NCBI Taxonomy" id="1035195"/>
    <lineage>
        <taxon>Bacteria</taxon>
        <taxon>Bacillati</taxon>
        <taxon>Actinomycetota</taxon>
        <taxon>Actinomycetes</taxon>
        <taxon>Mycobacteriales</taxon>
        <taxon>Corynebacteriaceae</taxon>
        <taxon>Corynebacterium</taxon>
    </lineage>
</organism>
<dbReference type="AlphaFoldDB" id="L1MER3"/>
<feature type="domain" description="Bacterial sugar transferase" evidence="8">
    <location>
        <begin position="297"/>
        <end position="485"/>
    </location>
</feature>
<dbReference type="HOGENOM" id="CLU_024920_3_3_11"/>
<dbReference type="EMBL" id="AMEM01000022">
    <property type="protein sequence ID" value="EKX89743.1"/>
    <property type="molecule type" value="Genomic_DNA"/>
</dbReference>
<evidence type="ECO:0000256" key="4">
    <source>
        <dbReference type="ARBA" id="ARBA00022692"/>
    </source>
</evidence>
<feature type="transmembrane region" description="Helical" evidence="7">
    <location>
        <begin position="299"/>
        <end position="323"/>
    </location>
</feature>
<dbReference type="GO" id="GO:0016780">
    <property type="term" value="F:phosphotransferase activity, for other substituted phosphate groups"/>
    <property type="evidence" value="ECO:0007669"/>
    <property type="project" value="TreeGrafter"/>
</dbReference>
<evidence type="ECO:0000313" key="10">
    <source>
        <dbReference type="Proteomes" id="UP000010445"/>
    </source>
</evidence>
<sequence length="490" mass="55390">MIITESIPTRKIITQPPVQPRKKWRARYVVYLLDFLSITAALTFGAFASTRYSTYRIDTQSTAQELATLAAITALWMGIIWLNQGYAFHSRVHSTIGIKSVVKSSLYLAGILALFDTIFTTPFIHPYLLVSIPVGIVLISIMRAVSALTVRRIKRHRPSRLLFVGKSSDILDVLGNNFNLRFPYHQIAAFLLTDPENKDALPQLEDCHFVSYLPDHDVAQTAKQLNCDAVWVASVTDFGNKNLRRLAWNLRSVKARLYLEPMIEGVAETRLHPMPIGPRTVLSVDRPRIRAANGWIKRAFDIVFSAAILVLISPIMLATALAIKLEDGGPVFYKSERIGKKGKPYKVWKFRSMCIDAEEKIQALIKETGGQSLLFKMKDDPRVTRVGKFIRKYSIDELPQFFNSLNGTMSVVGPRPQVQREVDEYDADMYMRLEVPPGITGLWQVSGRSNLSPQLAQALDLYYVDNWTFTLDMRIIFATLKAVLKSEGAY</sequence>
<evidence type="ECO:0000259" key="8">
    <source>
        <dbReference type="Pfam" id="PF02397"/>
    </source>
</evidence>
<dbReference type="PANTHER" id="PTHR30576">
    <property type="entry name" value="COLANIC BIOSYNTHESIS UDP-GLUCOSE LIPID CARRIER TRANSFERASE"/>
    <property type="match status" value="1"/>
</dbReference>
<dbReference type="GO" id="GO:0016020">
    <property type="term" value="C:membrane"/>
    <property type="evidence" value="ECO:0007669"/>
    <property type="project" value="UniProtKB-SubCell"/>
</dbReference>
<dbReference type="Pfam" id="PF02397">
    <property type="entry name" value="Bac_transf"/>
    <property type="match status" value="1"/>
</dbReference>
<evidence type="ECO:0000256" key="1">
    <source>
        <dbReference type="ARBA" id="ARBA00004141"/>
    </source>
</evidence>
<comment type="subcellular location">
    <subcellularLocation>
        <location evidence="1">Membrane</location>
        <topology evidence="1">Multi-pass membrane protein</topology>
    </subcellularLocation>
</comment>
<feature type="transmembrane region" description="Helical" evidence="7">
    <location>
        <begin position="67"/>
        <end position="86"/>
    </location>
</feature>
<dbReference type="InterPro" id="IPR017475">
    <property type="entry name" value="EPS_sugar_tfrase"/>
</dbReference>
<evidence type="ECO:0000256" key="7">
    <source>
        <dbReference type="SAM" id="Phobius"/>
    </source>
</evidence>
<evidence type="ECO:0000256" key="2">
    <source>
        <dbReference type="ARBA" id="ARBA00006464"/>
    </source>
</evidence>
<dbReference type="NCBIfam" id="TIGR03025">
    <property type="entry name" value="EPS_sugtrans"/>
    <property type="match status" value="1"/>
</dbReference>
<comment type="similarity">
    <text evidence="2">Belongs to the bacterial sugar transferase family.</text>
</comment>
<feature type="transmembrane region" description="Helical" evidence="7">
    <location>
        <begin position="106"/>
        <end position="124"/>
    </location>
</feature>
<keyword evidence="6 7" id="KW-0472">Membrane</keyword>
<comment type="caution">
    <text evidence="9">The sequence shown here is derived from an EMBL/GenBank/DDBJ whole genome shotgun (WGS) entry which is preliminary data.</text>
</comment>
<evidence type="ECO:0000256" key="6">
    <source>
        <dbReference type="ARBA" id="ARBA00023136"/>
    </source>
</evidence>
<dbReference type="STRING" id="1035195.HMPREF9997_01646"/>
<dbReference type="PATRIC" id="fig|1035195.3.peg.1485"/>
<dbReference type="eggNOG" id="COG2148">
    <property type="taxonomic scope" value="Bacteria"/>
</dbReference>
<name>L1MER3_9CORY</name>
<dbReference type="OrthoDB" id="9808602at2"/>
<accession>L1MER3</accession>
<keyword evidence="5 7" id="KW-1133">Transmembrane helix</keyword>
<dbReference type="InterPro" id="IPR003362">
    <property type="entry name" value="Bact_transf"/>
</dbReference>
<evidence type="ECO:0000256" key="5">
    <source>
        <dbReference type="ARBA" id="ARBA00022989"/>
    </source>
</evidence>
<keyword evidence="3 9" id="KW-0808">Transferase</keyword>
<evidence type="ECO:0000256" key="3">
    <source>
        <dbReference type="ARBA" id="ARBA00022679"/>
    </source>
</evidence>
<feature type="transmembrane region" description="Helical" evidence="7">
    <location>
        <begin position="28"/>
        <end position="47"/>
    </location>
</feature>
<keyword evidence="10" id="KW-1185">Reference proteome</keyword>
<evidence type="ECO:0000313" key="9">
    <source>
        <dbReference type="EMBL" id="EKX89743.1"/>
    </source>
</evidence>
<keyword evidence="4 7" id="KW-0812">Transmembrane</keyword>
<dbReference type="PANTHER" id="PTHR30576:SF10">
    <property type="entry name" value="SLL5057 PROTEIN"/>
    <property type="match status" value="1"/>
</dbReference>
<gene>
    <name evidence="9" type="ORF">HMPREF9997_01646</name>
</gene>
<reference evidence="9 10" key="1">
    <citation type="submission" date="2012-05" db="EMBL/GenBank/DDBJ databases">
        <authorList>
            <person name="Weinstock G."/>
            <person name="Sodergren E."/>
            <person name="Lobos E.A."/>
            <person name="Fulton L."/>
            <person name="Fulton R."/>
            <person name="Courtney L."/>
            <person name="Fronick C."/>
            <person name="O'Laughlin M."/>
            <person name="Godfrey J."/>
            <person name="Wilson R.M."/>
            <person name="Miner T."/>
            <person name="Farmer C."/>
            <person name="Delehaunty K."/>
            <person name="Cordes M."/>
            <person name="Minx P."/>
            <person name="Tomlinson C."/>
            <person name="Chen J."/>
            <person name="Wollam A."/>
            <person name="Pepin K.H."/>
            <person name="Bhonagiri V."/>
            <person name="Zhang X."/>
            <person name="Suruliraj S."/>
            <person name="Warren W."/>
            <person name="Mitreva M."/>
            <person name="Mardis E.R."/>
            <person name="Wilson R.K."/>
        </authorList>
    </citation>
    <scope>NUCLEOTIDE SEQUENCE [LARGE SCALE GENOMIC DNA]</scope>
    <source>
        <strain evidence="9 10">F0235</strain>
    </source>
</reference>
<protein>
    <submittedName>
        <fullName evidence="9">Exopolysaccharide biosynthesis polyprenyl glycosylphosphotransferase</fullName>
    </submittedName>
</protein>
<feature type="transmembrane region" description="Helical" evidence="7">
    <location>
        <begin position="130"/>
        <end position="150"/>
    </location>
</feature>